<dbReference type="Pfam" id="PF00172">
    <property type="entry name" value="Zn_clus"/>
    <property type="match status" value="1"/>
</dbReference>
<evidence type="ECO:0000313" key="10">
    <source>
        <dbReference type="EMBL" id="KFA69899.1"/>
    </source>
</evidence>
<keyword evidence="7" id="KW-0539">Nucleus</keyword>
<evidence type="ECO:0000256" key="8">
    <source>
        <dbReference type="SAM" id="MobiDB-lite"/>
    </source>
</evidence>
<protein>
    <recommendedName>
        <fullName evidence="9">Zn(2)-C6 fungal-type domain-containing protein</fullName>
    </recommendedName>
</protein>
<evidence type="ECO:0000256" key="1">
    <source>
        <dbReference type="ARBA" id="ARBA00004123"/>
    </source>
</evidence>
<evidence type="ECO:0000256" key="5">
    <source>
        <dbReference type="ARBA" id="ARBA00023125"/>
    </source>
</evidence>
<evidence type="ECO:0000256" key="4">
    <source>
        <dbReference type="ARBA" id="ARBA00023015"/>
    </source>
</evidence>
<dbReference type="HOGENOM" id="CLU_007003_3_1_1"/>
<dbReference type="GO" id="GO:0005634">
    <property type="term" value="C:nucleus"/>
    <property type="evidence" value="ECO:0007669"/>
    <property type="project" value="UniProtKB-SubCell"/>
</dbReference>
<name>A0A084R114_STAC4</name>
<dbReference type="CDD" id="cd00067">
    <property type="entry name" value="GAL4"/>
    <property type="match status" value="1"/>
</dbReference>
<dbReference type="Pfam" id="PF04082">
    <property type="entry name" value="Fungal_trans"/>
    <property type="match status" value="1"/>
</dbReference>
<evidence type="ECO:0000313" key="11">
    <source>
        <dbReference type="Proteomes" id="UP000028524"/>
    </source>
</evidence>
<feature type="domain" description="Zn(2)-C6 fungal-type" evidence="9">
    <location>
        <begin position="18"/>
        <end position="48"/>
    </location>
</feature>
<keyword evidence="11" id="KW-1185">Reference proteome</keyword>
<evidence type="ECO:0000259" key="9">
    <source>
        <dbReference type="PROSITE" id="PS50048"/>
    </source>
</evidence>
<dbReference type="PROSITE" id="PS50048">
    <property type="entry name" value="ZN2_CY6_FUNGAL_2"/>
    <property type="match status" value="1"/>
</dbReference>
<dbReference type="InterPro" id="IPR036864">
    <property type="entry name" value="Zn2-C6_fun-type_DNA-bd_sf"/>
</dbReference>
<dbReference type="PROSITE" id="PS00463">
    <property type="entry name" value="ZN2_CY6_FUNGAL_1"/>
    <property type="match status" value="1"/>
</dbReference>
<dbReference type="GO" id="GO:0006351">
    <property type="term" value="P:DNA-templated transcription"/>
    <property type="evidence" value="ECO:0007669"/>
    <property type="project" value="InterPro"/>
</dbReference>
<comment type="subcellular location">
    <subcellularLocation>
        <location evidence="1">Nucleus</location>
    </subcellularLocation>
</comment>
<keyword evidence="3" id="KW-0862">Zinc</keyword>
<dbReference type="InterPro" id="IPR001138">
    <property type="entry name" value="Zn2Cys6_DnaBD"/>
</dbReference>
<dbReference type="EMBL" id="KL659328">
    <property type="protein sequence ID" value="KFA69899.1"/>
    <property type="molecule type" value="Genomic_DNA"/>
</dbReference>
<dbReference type="CDD" id="cd12148">
    <property type="entry name" value="fungal_TF_MHR"/>
    <property type="match status" value="1"/>
</dbReference>
<reference evidence="10 11" key="1">
    <citation type="journal article" date="2014" name="BMC Genomics">
        <title>Comparative genome sequencing reveals chemotype-specific gene clusters in the toxigenic black mold Stachybotrys.</title>
        <authorList>
            <person name="Semeiks J."/>
            <person name="Borek D."/>
            <person name="Otwinowski Z."/>
            <person name="Grishin N.V."/>
        </authorList>
    </citation>
    <scope>NUCLEOTIDE SEQUENCE [LARGE SCALE GENOMIC DNA]</scope>
    <source>
        <strain evidence="10 11">IBT 40285</strain>
    </source>
</reference>
<dbReference type="Proteomes" id="UP000028524">
    <property type="component" value="Unassembled WGS sequence"/>
</dbReference>
<dbReference type="PANTHER" id="PTHR31313">
    <property type="entry name" value="TY1 ENHANCER ACTIVATOR"/>
    <property type="match status" value="1"/>
</dbReference>
<keyword evidence="5" id="KW-0238">DNA-binding</keyword>
<proteinExistence type="predicted"/>
<dbReference type="SMART" id="SM00066">
    <property type="entry name" value="GAL4"/>
    <property type="match status" value="1"/>
</dbReference>
<dbReference type="OrthoDB" id="4161332at2759"/>
<evidence type="ECO:0000256" key="7">
    <source>
        <dbReference type="ARBA" id="ARBA00023242"/>
    </source>
</evidence>
<dbReference type="InterPro" id="IPR007219">
    <property type="entry name" value="XnlR_reg_dom"/>
</dbReference>
<feature type="compositionally biased region" description="Low complexity" evidence="8">
    <location>
        <begin position="94"/>
        <end position="103"/>
    </location>
</feature>
<dbReference type="GO" id="GO:0003677">
    <property type="term" value="F:DNA binding"/>
    <property type="evidence" value="ECO:0007669"/>
    <property type="project" value="UniProtKB-KW"/>
</dbReference>
<dbReference type="SMART" id="SM00906">
    <property type="entry name" value="Fungal_trans"/>
    <property type="match status" value="1"/>
</dbReference>
<dbReference type="InParanoid" id="A0A084R114"/>
<dbReference type="STRING" id="1283841.A0A084R114"/>
<sequence length="761" mass="84859">MSQQSSSIRRRKQRSSGACDFCRRRKLGCDNANPKCENCREHAQTCTYSQRPRAARPSNGRIQALEAENARLRNILGAIDRPSTAIETNGGHFTPSTSSTTSPRPNGSNGTITVPVTQPTASRSRPVETTPESFDTGHAQPRCPLAARKAQFHGPSSFMFDEQLVRPQQTSRTLTSTDIQAKNALLAESTRQRQMESINVRSGKLDFDGTDPELAMELLFVFWNRQQQLYPAVYRPAFMRDMAQQGPYFSKLLLNAMLLAGAKYMRPPADAQNITEATAFGKPFLDRFETLLHSTDIFRMSHITTVQALLIAADTIFSWLGEQSLSWHYMGIAINILIDLGIHANGSITGTSGSLTPERVEINRRVFWSAFILDKIQSIYQGRPSRLRDCDNRVPILFLDEYEELEPLNTFTYTLEPKMLDSPAYSVTTFEQLCKLSVLMDKVVCSLYSEKSSLTDPVELLRVSNSLHQDLLEWRNLLPSHLAFRADDPGHSPILPHTLSLMSMYHSLVILLHRPFVSDGHLQSIAPTAAAEAFSVCATAAFEIDNVLRLYAKNFCIASPPYFISYATYVAATILVRIAAQGRPGSNAHKCLRHCLSVLAEHRTYCLAPRQTLKILIGLVKRLKVDLGDLTVFDNLWCQQSGSTLSDNLSPQPPHDEVMMNHTDSTQSGRHRPLPVTQYALDGDLFSFDSTLAEFDIDEIMRTFSNTYNGPTEPLNAHDDFVTAASLGYDDQDWISAPDPLFGIGSLNFQAPPGMGHEDLS</sequence>
<dbReference type="Gene3D" id="4.10.240.10">
    <property type="entry name" value="Zn(2)-C6 fungal-type DNA-binding domain"/>
    <property type="match status" value="1"/>
</dbReference>
<dbReference type="PANTHER" id="PTHR31313:SF86">
    <property type="entry name" value="ZN(2)-C6 FUNGAL-TYPE DOMAIN-CONTAINING PROTEIN"/>
    <property type="match status" value="1"/>
</dbReference>
<dbReference type="SUPFAM" id="SSF57701">
    <property type="entry name" value="Zn2/Cys6 DNA-binding domain"/>
    <property type="match status" value="1"/>
</dbReference>
<keyword evidence="6" id="KW-0804">Transcription</keyword>
<organism evidence="10 11">
    <name type="scientific">Stachybotrys chlorohalonatus (strain IBT 40285)</name>
    <dbReference type="NCBI Taxonomy" id="1283841"/>
    <lineage>
        <taxon>Eukaryota</taxon>
        <taxon>Fungi</taxon>
        <taxon>Dikarya</taxon>
        <taxon>Ascomycota</taxon>
        <taxon>Pezizomycotina</taxon>
        <taxon>Sordariomycetes</taxon>
        <taxon>Hypocreomycetidae</taxon>
        <taxon>Hypocreales</taxon>
        <taxon>Stachybotryaceae</taxon>
        <taxon>Stachybotrys</taxon>
    </lineage>
</organism>
<feature type="compositionally biased region" description="Polar residues" evidence="8">
    <location>
        <begin position="104"/>
        <end position="123"/>
    </location>
</feature>
<gene>
    <name evidence="10" type="ORF">S40285_07449</name>
</gene>
<dbReference type="OMA" id="FWNRQHA"/>
<evidence type="ECO:0000256" key="2">
    <source>
        <dbReference type="ARBA" id="ARBA00022723"/>
    </source>
</evidence>
<keyword evidence="2" id="KW-0479">Metal-binding</keyword>
<evidence type="ECO:0000256" key="6">
    <source>
        <dbReference type="ARBA" id="ARBA00023163"/>
    </source>
</evidence>
<dbReference type="GO" id="GO:0008270">
    <property type="term" value="F:zinc ion binding"/>
    <property type="evidence" value="ECO:0007669"/>
    <property type="project" value="InterPro"/>
</dbReference>
<dbReference type="GO" id="GO:0000981">
    <property type="term" value="F:DNA-binding transcription factor activity, RNA polymerase II-specific"/>
    <property type="evidence" value="ECO:0007669"/>
    <property type="project" value="InterPro"/>
</dbReference>
<keyword evidence="4" id="KW-0805">Transcription regulation</keyword>
<feature type="region of interest" description="Disordered" evidence="8">
    <location>
        <begin position="82"/>
        <end position="140"/>
    </location>
</feature>
<dbReference type="InterPro" id="IPR051615">
    <property type="entry name" value="Transcr_Regulatory_Elem"/>
</dbReference>
<accession>A0A084R114</accession>
<dbReference type="AlphaFoldDB" id="A0A084R114"/>
<evidence type="ECO:0000256" key="3">
    <source>
        <dbReference type="ARBA" id="ARBA00022833"/>
    </source>
</evidence>